<dbReference type="Pfam" id="PF02836">
    <property type="entry name" value="Glyco_hydro_2_C"/>
    <property type="match status" value="1"/>
</dbReference>
<feature type="domain" description="Glycoside hydrolase family 2 immunoglobulin-like beta-sandwich" evidence="5">
    <location>
        <begin position="219"/>
        <end position="317"/>
    </location>
</feature>
<evidence type="ECO:0000256" key="2">
    <source>
        <dbReference type="ARBA" id="ARBA00022801"/>
    </source>
</evidence>
<dbReference type="Pfam" id="PF02837">
    <property type="entry name" value="Glyco_hydro_2_N"/>
    <property type="match status" value="1"/>
</dbReference>
<dbReference type="RefSeq" id="WP_136079679.1">
    <property type="nucleotide sequence ID" value="NZ_CAAHFG010000001.1"/>
</dbReference>
<evidence type="ECO:0000256" key="1">
    <source>
        <dbReference type="ARBA" id="ARBA00007401"/>
    </source>
</evidence>
<evidence type="ECO:0000313" key="10">
    <source>
        <dbReference type="Proteomes" id="UP000366872"/>
    </source>
</evidence>
<dbReference type="Proteomes" id="UP000366872">
    <property type="component" value="Unassembled WGS sequence"/>
</dbReference>
<accession>A0A6C2U2G5</accession>
<dbReference type="Pfam" id="PF18565">
    <property type="entry name" value="Glyco_hydro2_C5"/>
    <property type="match status" value="1"/>
</dbReference>
<evidence type="ECO:0000256" key="3">
    <source>
        <dbReference type="ARBA" id="ARBA00023295"/>
    </source>
</evidence>
<dbReference type="InterPro" id="IPR017853">
    <property type="entry name" value="GH"/>
</dbReference>
<keyword evidence="3" id="KW-0326">Glycosidase</keyword>
<sequence length="863" mass="96444">MKKTAIMIFTAVTALTFGEDSMREFSTAGFHRLEGGGRDVYNFNVGWRFYKGSVEGAEKAAFDDAAWAVVNCPHGLELLPDDASGSINYQGEAWYRKHFEVPVYMKGRRIVLHFEAIMGKSKIWINGALVKEQLGGFLPIVIDVTDVVKHGAKNVVTVLADNSDDPAYPPGKPQEVMDFTYFGGIYRDVWFYSTAPVYITDPNQVDVVAGGGVFAHVDKLSDDTADVSVSTHVANTTSEKQRLTVSSTIIDAEGTPVGKREEPLEIEAGQSATVTSFVTVAEPNLWHPDDPYLYRLVSRVLKDGKVVDGFKTKIGIRTIEFRGTEGFFLNGKPFEDKLMGANRHQDFAYIGNALPNSLHWRDAKKLRNAGLRIVRSAHYPQDPAFMDACNELGLFVIVATPGWQFWNNDPVFAERVYSDIRNMVRRDRNHPSVILWEPILNETHYPDSFAKIAHDITHEEYPFSGCYTAADGSAKGSGFYDVIYSGSKVEGDKAVFTREWGDNVDDWSSHNSPSRVHRSWGETPMLVQAKSYADPRPLYYYGCWEKFYDSPRQLVGGCLWHSFDHYRGYHPDNFYGGIMDPFRQPKYSYYLFQSQRDANLNVPNIENGSMVYIANEMTPFSSQDVRVFSNCEEVRLTVFGKVLETKRPKDSGQKMPSPPIEFEDAYNFMQLRALHRAKKFDEACIVAEGLIDGKVVASHARYPAKRPARLKFSIDFDGIPLVADGSDIVTVIASLVDEQGNVKRLGKERIGFEVEGEGVLLGNHLIGANPRELEWGTAPCLIRSTGRPGKITVRAMVFHEGLNTPLAGEITFESVSPTVSALFSEEDSSSSFYQVGLGHQSKDGASKAELEDIGAQQSEFEHY</sequence>
<evidence type="ECO:0000259" key="7">
    <source>
        <dbReference type="Pfam" id="PF02837"/>
    </source>
</evidence>
<dbReference type="SUPFAM" id="SSF49785">
    <property type="entry name" value="Galactose-binding domain-like"/>
    <property type="match status" value="1"/>
</dbReference>
<dbReference type="InterPro" id="IPR013783">
    <property type="entry name" value="Ig-like_fold"/>
</dbReference>
<gene>
    <name evidence="9" type="ORF">PDESU_02737</name>
</gene>
<keyword evidence="10" id="KW-1185">Reference proteome</keyword>
<dbReference type="SUPFAM" id="SSF51445">
    <property type="entry name" value="(Trans)glycosidases"/>
    <property type="match status" value="1"/>
</dbReference>
<feature type="domain" description="Glycosyl hydrolases family 2 sugar binding" evidence="7">
    <location>
        <begin position="87"/>
        <end position="193"/>
    </location>
</feature>
<dbReference type="Gene3D" id="2.60.40.10">
    <property type="entry name" value="Immunoglobulins"/>
    <property type="match status" value="3"/>
</dbReference>
<dbReference type="InterPro" id="IPR040605">
    <property type="entry name" value="Glyco_hydro2_dom5"/>
</dbReference>
<dbReference type="InterPro" id="IPR006104">
    <property type="entry name" value="Glyco_hydro_2_N"/>
</dbReference>
<organism evidence="9 10">
    <name type="scientific">Pontiella desulfatans</name>
    <dbReference type="NCBI Taxonomy" id="2750659"/>
    <lineage>
        <taxon>Bacteria</taxon>
        <taxon>Pseudomonadati</taxon>
        <taxon>Kiritimatiellota</taxon>
        <taxon>Kiritimatiellia</taxon>
        <taxon>Kiritimatiellales</taxon>
        <taxon>Pontiellaceae</taxon>
        <taxon>Pontiella</taxon>
    </lineage>
</organism>
<dbReference type="SUPFAM" id="SSF49303">
    <property type="entry name" value="beta-Galactosidase/glucuronidase domain"/>
    <property type="match status" value="1"/>
</dbReference>
<dbReference type="InterPro" id="IPR006102">
    <property type="entry name" value="Ig-like_GH2"/>
</dbReference>
<dbReference type="PANTHER" id="PTHR42732:SF1">
    <property type="entry name" value="BETA-MANNOSIDASE"/>
    <property type="match status" value="1"/>
</dbReference>
<keyword evidence="2" id="KW-0378">Hydrolase</keyword>
<dbReference type="Gene3D" id="2.60.120.260">
    <property type="entry name" value="Galactose-binding domain-like"/>
    <property type="match status" value="1"/>
</dbReference>
<evidence type="ECO:0000256" key="4">
    <source>
        <dbReference type="SAM" id="MobiDB-lite"/>
    </source>
</evidence>
<proteinExistence type="inferred from homology"/>
<comment type="similarity">
    <text evidence="1">Belongs to the glycosyl hydrolase 2 family.</text>
</comment>
<evidence type="ECO:0000313" key="9">
    <source>
        <dbReference type="EMBL" id="VGO14178.1"/>
    </source>
</evidence>
<feature type="domain" description="Glycoside hydrolase family 2" evidence="8">
    <location>
        <begin position="721"/>
        <end position="796"/>
    </location>
</feature>
<dbReference type="InterPro" id="IPR036156">
    <property type="entry name" value="Beta-gal/glucu_dom_sf"/>
</dbReference>
<dbReference type="InterPro" id="IPR006103">
    <property type="entry name" value="Glyco_hydro_2_cat"/>
</dbReference>
<dbReference type="InterPro" id="IPR051913">
    <property type="entry name" value="GH2_Domain-Containing"/>
</dbReference>
<name>A0A6C2U2G5_PONDE</name>
<feature type="region of interest" description="Disordered" evidence="4">
    <location>
        <begin position="843"/>
        <end position="863"/>
    </location>
</feature>
<dbReference type="PANTHER" id="PTHR42732">
    <property type="entry name" value="BETA-GALACTOSIDASE"/>
    <property type="match status" value="1"/>
</dbReference>
<protein>
    <submittedName>
        <fullName evidence="9">Beta-galactosidase BoGH2A</fullName>
    </submittedName>
</protein>
<dbReference type="EMBL" id="CAAHFG010000001">
    <property type="protein sequence ID" value="VGO14178.1"/>
    <property type="molecule type" value="Genomic_DNA"/>
</dbReference>
<dbReference type="GO" id="GO:0004553">
    <property type="term" value="F:hydrolase activity, hydrolyzing O-glycosyl compounds"/>
    <property type="evidence" value="ECO:0007669"/>
    <property type="project" value="InterPro"/>
</dbReference>
<dbReference type="GO" id="GO:0005975">
    <property type="term" value="P:carbohydrate metabolic process"/>
    <property type="evidence" value="ECO:0007669"/>
    <property type="project" value="InterPro"/>
</dbReference>
<dbReference type="Gene3D" id="3.20.20.80">
    <property type="entry name" value="Glycosidases"/>
    <property type="match status" value="1"/>
</dbReference>
<feature type="domain" description="Glycoside hydrolase family 2 catalytic" evidence="6">
    <location>
        <begin position="325"/>
        <end position="454"/>
    </location>
</feature>
<dbReference type="AlphaFoldDB" id="A0A6C2U2G5"/>
<reference evidence="9 10" key="1">
    <citation type="submission" date="2019-04" db="EMBL/GenBank/DDBJ databases">
        <authorList>
            <person name="Van Vliet M D."/>
        </authorList>
    </citation>
    <scope>NUCLEOTIDE SEQUENCE [LARGE SCALE GENOMIC DNA]</scope>
    <source>
        <strain evidence="9 10">F1</strain>
    </source>
</reference>
<evidence type="ECO:0000259" key="8">
    <source>
        <dbReference type="Pfam" id="PF18565"/>
    </source>
</evidence>
<dbReference type="InterPro" id="IPR008979">
    <property type="entry name" value="Galactose-bd-like_sf"/>
</dbReference>
<evidence type="ECO:0000259" key="6">
    <source>
        <dbReference type="Pfam" id="PF02836"/>
    </source>
</evidence>
<dbReference type="Pfam" id="PF00703">
    <property type="entry name" value="Glyco_hydro_2"/>
    <property type="match status" value="1"/>
</dbReference>
<evidence type="ECO:0000259" key="5">
    <source>
        <dbReference type="Pfam" id="PF00703"/>
    </source>
</evidence>